<proteinExistence type="predicted"/>
<organism evidence="3 4">
    <name type="scientific">Flavobacterium sediminilitoris</name>
    <dbReference type="NCBI Taxonomy" id="2024526"/>
    <lineage>
        <taxon>Bacteria</taxon>
        <taxon>Pseudomonadati</taxon>
        <taxon>Bacteroidota</taxon>
        <taxon>Flavobacteriia</taxon>
        <taxon>Flavobacteriales</taxon>
        <taxon>Flavobacteriaceae</taxon>
        <taxon>Flavobacterium</taxon>
    </lineage>
</organism>
<evidence type="ECO:0000313" key="4">
    <source>
        <dbReference type="Proteomes" id="UP000830454"/>
    </source>
</evidence>
<dbReference type="NCBIfam" id="TIGR04183">
    <property type="entry name" value="Por_Secre_tail"/>
    <property type="match status" value="1"/>
</dbReference>
<dbReference type="InterPro" id="IPR026444">
    <property type="entry name" value="Secre_tail"/>
</dbReference>
<accession>A0ABY4HHI8</accession>
<feature type="domain" description="Secretion system C-terminal sorting" evidence="2">
    <location>
        <begin position="568"/>
        <end position="636"/>
    </location>
</feature>
<keyword evidence="1" id="KW-0732">Signal</keyword>
<name>A0ABY4HHI8_9FLAO</name>
<evidence type="ECO:0000256" key="1">
    <source>
        <dbReference type="ARBA" id="ARBA00022729"/>
    </source>
</evidence>
<reference evidence="3" key="1">
    <citation type="submission" date="2021-12" db="EMBL/GenBank/DDBJ databases">
        <authorList>
            <person name="Cha I.-T."/>
            <person name="Lee K.-E."/>
            <person name="Park S.-J."/>
        </authorList>
    </citation>
    <scope>NUCLEOTIDE SEQUENCE</scope>
    <source>
        <strain evidence="3">YSM-43</strain>
    </source>
</reference>
<dbReference type="Pfam" id="PF18962">
    <property type="entry name" value="Por_Secre_tail"/>
    <property type="match status" value="1"/>
</dbReference>
<dbReference type="RefSeq" id="WP_246914716.1">
    <property type="nucleotide sequence ID" value="NZ_CP090145.1"/>
</dbReference>
<reference evidence="3" key="2">
    <citation type="submission" date="2022-04" db="EMBL/GenBank/DDBJ databases">
        <title>Complete Genome Sequence of Flavobacterium sediminilitoris YSM-43, Isolated from a Tidal Sediment.</title>
        <authorList>
            <person name="Lee P.A."/>
        </authorList>
    </citation>
    <scope>NUCLEOTIDE SEQUENCE</scope>
    <source>
        <strain evidence="3">YSM-43</strain>
    </source>
</reference>
<protein>
    <submittedName>
        <fullName evidence="3">T9SS type A sorting domain-containing protein</fullName>
    </submittedName>
</protein>
<evidence type="ECO:0000313" key="3">
    <source>
        <dbReference type="EMBL" id="UOX32200.1"/>
    </source>
</evidence>
<evidence type="ECO:0000259" key="2">
    <source>
        <dbReference type="Pfam" id="PF18962"/>
    </source>
</evidence>
<dbReference type="Proteomes" id="UP000830454">
    <property type="component" value="Chromosome"/>
</dbReference>
<sequence length="639" mass="69840">MKKILLIFGVVYLGLLDLNAQMYVSPNSYVFVNDQYVYVTQDVNLANNGNFYLRNSSQLLQGTSGSGTNTGLGNLSIFQEGTSNNFGYNYWCSPVGVPSASTGNSSFGITRLFRPTTITTSVAPTILPAGQSNGVATNSSLSIAQKWIYKFVQSNQYGQWTYVGNANTIAPGEGFTMKGVSGSDNTVADVTEGKENNPSNNQRYDFRGLPNDGTINIPVGNSAGPNPNRTLTGNPYPSAINLNLFLLENSGYTVDYSTGAVTSGGSAVIDGNAYFWEHSKSANSHLLINYVGGYGTYAPNNVNAFSPGTYTAPTWNTYNEDGTLNVTGASSGSTYKRMFAPVGQGFKVQGVVASGNAQMKNIYRVFTKESVANNSQFERVVNSTASVQSDKWENVPNVAGVDYTQFSKREVPQFKIHTIMNNQYTRETAVAFNNNATDGFDLVMDAVTSESTLPKDVYFPLDGNKQFVINTLAFDEDKKIPLAFKADEETTFTITVSELINFDLADNIYVHDKVADTYHDIKNSTFSADLPAGVNKDRFEITFKDANNTLVNPSEIANTFQVYQNNDNSSLTIFNSLNKDVVSLNLYDVTGKRVISKYNLGTDEQYEISTSGLSDGIYIVKLETKDNLNVDKKVSIYKK</sequence>
<gene>
    <name evidence="3" type="ORF">LXD69_09035</name>
</gene>
<keyword evidence="4" id="KW-1185">Reference proteome</keyword>
<dbReference type="EMBL" id="CP090145">
    <property type="protein sequence ID" value="UOX32200.1"/>
    <property type="molecule type" value="Genomic_DNA"/>
</dbReference>